<accession>A0A7R9ZPS6</accession>
<feature type="signal peptide" evidence="3">
    <location>
        <begin position="1"/>
        <end position="17"/>
    </location>
</feature>
<name>A0A7R9ZPS6_9STRA</name>
<evidence type="ECO:0000259" key="4">
    <source>
        <dbReference type="Pfam" id="PF12697"/>
    </source>
</evidence>
<dbReference type="PANTHER" id="PTHR43798:SF33">
    <property type="entry name" value="HYDROLASE, PUTATIVE (AFU_ORTHOLOGUE AFUA_2G14860)-RELATED"/>
    <property type="match status" value="1"/>
</dbReference>
<keyword evidence="2" id="KW-0378">Hydrolase</keyword>
<dbReference type="InterPro" id="IPR002410">
    <property type="entry name" value="Peptidase_S33"/>
</dbReference>
<dbReference type="GO" id="GO:0016020">
    <property type="term" value="C:membrane"/>
    <property type="evidence" value="ECO:0007669"/>
    <property type="project" value="TreeGrafter"/>
</dbReference>
<dbReference type="EMBL" id="HBEF01015004">
    <property type="protein sequence ID" value="CAD8337269.1"/>
    <property type="molecule type" value="Transcribed_RNA"/>
</dbReference>
<evidence type="ECO:0000313" key="5">
    <source>
        <dbReference type="EMBL" id="CAD8337269.1"/>
    </source>
</evidence>
<evidence type="ECO:0000256" key="2">
    <source>
        <dbReference type="ARBA" id="ARBA00022801"/>
    </source>
</evidence>
<dbReference type="Gene3D" id="3.40.50.1820">
    <property type="entry name" value="alpha/beta hydrolase"/>
    <property type="match status" value="1"/>
</dbReference>
<protein>
    <recommendedName>
        <fullName evidence="4">AB hydrolase-1 domain-containing protein</fullName>
    </recommendedName>
</protein>
<dbReference type="InterPro" id="IPR029058">
    <property type="entry name" value="AB_hydrolase_fold"/>
</dbReference>
<dbReference type="PRINTS" id="PR00111">
    <property type="entry name" value="ABHYDROLASE"/>
</dbReference>
<dbReference type="PANTHER" id="PTHR43798">
    <property type="entry name" value="MONOACYLGLYCEROL LIPASE"/>
    <property type="match status" value="1"/>
</dbReference>
<dbReference type="InterPro" id="IPR000073">
    <property type="entry name" value="AB_hydrolase_1"/>
</dbReference>
<proteinExistence type="inferred from homology"/>
<dbReference type="SUPFAM" id="SSF53474">
    <property type="entry name" value="alpha/beta-Hydrolases"/>
    <property type="match status" value="1"/>
</dbReference>
<evidence type="ECO:0000256" key="1">
    <source>
        <dbReference type="ARBA" id="ARBA00010088"/>
    </source>
</evidence>
<sequence length="327" mass="36505">MISKALPLMVIICQSMAFSMPAVDRRDVVLLAPSLFFNRFGLPFSGNSRSSSVLKGCNDDNPCTEGFVTVDRGDQQFKLYYRLYNSDSPLDPMVLLHGGPSLPSQYLYPIIPLLQSKRPLLFFDQLGCGKSDQPRNTKFYSIDQSVEDIKTVLSSVFLNYSSIHVLGHSFGGVLAYEFQQGSSQTDEPSRIRSLILSNAPTSMKVANDAYEDLERKNPMTFVQKYVCQVDAPPELQSAFQSAGKVWSGMDVVLQYVPQPPKDENFPPTLVVGGAHDFALPSTEGWKEVLPFATYEVLEDTSHYPFYERKDAYGDLIESFLQKVEGNG</sequence>
<reference evidence="5" key="1">
    <citation type="submission" date="2021-01" db="EMBL/GenBank/DDBJ databases">
        <authorList>
            <person name="Corre E."/>
            <person name="Pelletier E."/>
            <person name="Niang G."/>
            <person name="Scheremetjew M."/>
            <person name="Finn R."/>
            <person name="Kale V."/>
            <person name="Holt S."/>
            <person name="Cochrane G."/>
            <person name="Meng A."/>
            <person name="Brown T."/>
            <person name="Cohen L."/>
        </authorList>
    </citation>
    <scope>NUCLEOTIDE SEQUENCE</scope>
    <source>
        <strain evidence="5">CCMP3328</strain>
    </source>
</reference>
<dbReference type="Pfam" id="PF12697">
    <property type="entry name" value="Abhydrolase_6"/>
    <property type="match status" value="1"/>
</dbReference>
<organism evidence="5">
    <name type="scientific">Craspedostauros australis</name>
    <dbReference type="NCBI Taxonomy" id="1486917"/>
    <lineage>
        <taxon>Eukaryota</taxon>
        <taxon>Sar</taxon>
        <taxon>Stramenopiles</taxon>
        <taxon>Ochrophyta</taxon>
        <taxon>Bacillariophyta</taxon>
        <taxon>Bacillariophyceae</taxon>
        <taxon>Bacillariophycidae</taxon>
        <taxon>Naviculales</taxon>
        <taxon>Naviculaceae</taxon>
        <taxon>Craspedostauros</taxon>
    </lineage>
</organism>
<evidence type="ECO:0000256" key="3">
    <source>
        <dbReference type="SAM" id="SignalP"/>
    </source>
</evidence>
<dbReference type="InterPro" id="IPR050266">
    <property type="entry name" value="AB_hydrolase_sf"/>
</dbReference>
<dbReference type="AlphaFoldDB" id="A0A7R9ZPS6"/>
<comment type="similarity">
    <text evidence="1">Belongs to the peptidase S33 family.</text>
</comment>
<dbReference type="PRINTS" id="PR00793">
    <property type="entry name" value="PROAMNOPTASE"/>
</dbReference>
<feature type="domain" description="AB hydrolase-1" evidence="4">
    <location>
        <begin position="93"/>
        <end position="312"/>
    </location>
</feature>
<dbReference type="GO" id="GO:0008233">
    <property type="term" value="F:peptidase activity"/>
    <property type="evidence" value="ECO:0007669"/>
    <property type="project" value="InterPro"/>
</dbReference>
<gene>
    <name evidence="5" type="ORF">CAUS1442_LOCUS9397</name>
</gene>
<keyword evidence="3" id="KW-0732">Signal</keyword>
<dbReference type="GO" id="GO:0006508">
    <property type="term" value="P:proteolysis"/>
    <property type="evidence" value="ECO:0007669"/>
    <property type="project" value="InterPro"/>
</dbReference>
<feature type="chain" id="PRO_5031000518" description="AB hydrolase-1 domain-containing protein" evidence="3">
    <location>
        <begin position="18"/>
        <end position="327"/>
    </location>
</feature>